<organism evidence="3 4">
    <name type="scientific">Candidatus Nephthysia bennettiae</name>
    <dbReference type="NCBI Taxonomy" id="3127016"/>
    <lineage>
        <taxon>Bacteria</taxon>
        <taxon>Bacillati</taxon>
        <taxon>Candidatus Dormiibacterota</taxon>
        <taxon>Candidatus Dormibacteria</taxon>
        <taxon>Candidatus Dormibacterales</taxon>
        <taxon>Candidatus Dormibacteraceae</taxon>
        <taxon>Candidatus Nephthysia</taxon>
    </lineage>
</organism>
<name>A0A934K7F3_9BACT</name>
<proteinExistence type="predicted"/>
<evidence type="ECO:0000259" key="2">
    <source>
        <dbReference type="SMART" id="SM00479"/>
    </source>
</evidence>
<dbReference type="Gene3D" id="3.30.420.10">
    <property type="entry name" value="Ribonuclease H-like superfamily/Ribonuclease H"/>
    <property type="match status" value="1"/>
</dbReference>
<comment type="caution">
    <text evidence="3">The sequence shown here is derived from an EMBL/GenBank/DDBJ whole genome shotgun (WGS) entry which is preliminary data.</text>
</comment>
<dbReference type="CDD" id="cd06127">
    <property type="entry name" value="DEDDh"/>
    <property type="match status" value="1"/>
</dbReference>
<dbReference type="AlphaFoldDB" id="A0A934K7F3"/>
<dbReference type="PANTHER" id="PTHR30231:SF41">
    <property type="entry name" value="DNA POLYMERASE III SUBUNIT EPSILON"/>
    <property type="match status" value="1"/>
</dbReference>
<keyword evidence="3" id="KW-0378">Hydrolase</keyword>
<feature type="compositionally biased region" description="Basic and acidic residues" evidence="1">
    <location>
        <begin position="231"/>
        <end position="248"/>
    </location>
</feature>
<dbReference type="GO" id="GO:0045004">
    <property type="term" value="P:DNA replication proofreading"/>
    <property type="evidence" value="ECO:0007669"/>
    <property type="project" value="TreeGrafter"/>
</dbReference>
<keyword evidence="4" id="KW-1185">Reference proteome</keyword>
<dbReference type="SUPFAM" id="SSF53098">
    <property type="entry name" value="Ribonuclease H-like"/>
    <property type="match status" value="1"/>
</dbReference>
<dbReference type="GO" id="GO:0008408">
    <property type="term" value="F:3'-5' exonuclease activity"/>
    <property type="evidence" value="ECO:0007669"/>
    <property type="project" value="TreeGrafter"/>
</dbReference>
<evidence type="ECO:0000313" key="4">
    <source>
        <dbReference type="Proteomes" id="UP000612893"/>
    </source>
</evidence>
<dbReference type="PANTHER" id="PTHR30231">
    <property type="entry name" value="DNA POLYMERASE III SUBUNIT EPSILON"/>
    <property type="match status" value="1"/>
</dbReference>
<keyword evidence="3" id="KW-0540">Nuclease</keyword>
<evidence type="ECO:0000313" key="3">
    <source>
        <dbReference type="EMBL" id="MBJ7600269.1"/>
    </source>
</evidence>
<protein>
    <submittedName>
        <fullName evidence="3">3'-5' exonuclease</fullName>
    </submittedName>
</protein>
<dbReference type="GO" id="GO:0005829">
    <property type="term" value="C:cytosol"/>
    <property type="evidence" value="ECO:0007669"/>
    <property type="project" value="TreeGrafter"/>
</dbReference>
<feature type="region of interest" description="Disordered" evidence="1">
    <location>
        <begin position="231"/>
        <end position="280"/>
    </location>
</feature>
<dbReference type="SMART" id="SM00479">
    <property type="entry name" value="EXOIII"/>
    <property type="match status" value="1"/>
</dbReference>
<dbReference type="EMBL" id="JAEKNR010000198">
    <property type="protein sequence ID" value="MBJ7600269.1"/>
    <property type="molecule type" value="Genomic_DNA"/>
</dbReference>
<dbReference type="InterPro" id="IPR012337">
    <property type="entry name" value="RNaseH-like_sf"/>
</dbReference>
<dbReference type="GO" id="GO:0003676">
    <property type="term" value="F:nucleic acid binding"/>
    <property type="evidence" value="ECO:0007669"/>
    <property type="project" value="InterPro"/>
</dbReference>
<dbReference type="InterPro" id="IPR013520">
    <property type="entry name" value="Ribonucl_H"/>
</dbReference>
<evidence type="ECO:0000256" key="1">
    <source>
        <dbReference type="SAM" id="MobiDB-lite"/>
    </source>
</evidence>
<gene>
    <name evidence="3" type="ORF">JF922_19620</name>
</gene>
<accession>A0A934K7F3</accession>
<keyword evidence="3" id="KW-0269">Exonuclease</keyword>
<dbReference type="Proteomes" id="UP000612893">
    <property type="component" value="Unassembled WGS sequence"/>
</dbReference>
<dbReference type="Pfam" id="PF00929">
    <property type="entry name" value="RNase_T"/>
    <property type="match status" value="1"/>
</dbReference>
<dbReference type="RefSeq" id="WP_338204032.1">
    <property type="nucleotide sequence ID" value="NZ_JAEKNR010000198.1"/>
</dbReference>
<feature type="domain" description="Exonuclease" evidence="2">
    <location>
        <begin position="43"/>
        <end position="206"/>
    </location>
</feature>
<feature type="compositionally biased region" description="Pro residues" evidence="1">
    <location>
        <begin position="266"/>
        <end position="280"/>
    </location>
</feature>
<sequence>MTKDPSGPVFLKPRWAVEPVLWEELPDDELVTVSTDTALDEAEFVALDVETTGNSPFLVLEIGAERFSLERSLSLFDTLVDCRAPINTYARRRHQISRHMLEGAPGFADARRAFLHFARGTALVEHSHDAFDTYLIGRGLRRPLQHPVLDTSTLARVVLGLPSGQTPGLARVVAELGVDASPAHAALSDAQATALVFRELVRRGQERFGWKTVGELQAILVRPDVDRSALESRRRRGDPARSRLPELRRGRRRTSGVAADPSDPGQQPPTPPMAEPEQPT</sequence>
<dbReference type="InterPro" id="IPR036397">
    <property type="entry name" value="RNaseH_sf"/>
</dbReference>
<reference evidence="3" key="1">
    <citation type="submission" date="2020-10" db="EMBL/GenBank/DDBJ databases">
        <title>Ca. Dormibacterota MAGs.</title>
        <authorList>
            <person name="Montgomery K."/>
        </authorList>
    </citation>
    <scope>NUCLEOTIDE SEQUENCE [LARGE SCALE GENOMIC DNA]</scope>
    <source>
        <strain evidence="3">SC8812_S17_10</strain>
    </source>
</reference>